<keyword evidence="2" id="KW-1185">Reference proteome</keyword>
<dbReference type="RefSeq" id="XP_016646132.1">
    <property type="nucleotide sequence ID" value="XM_016783366.1"/>
</dbReference>
<evidence type="ECO:0000313" key="1">
    <source>
        <dbReference type="EMBL" id="KEZ46333.1"/>
    </source>
</evidence>
<dbReference type="Proteomes" id="UP000028545">
    <property type="component" value="Unassembled WGS sequence"/>
</dbReference>
<dbReference type="OrthoDB" id="3538597at2759"/>
<dbReference type="GeneID" id="27718788"/>
<dbReference type="EMBL" id="JOWA01000033">
    <property type="protein sequence ID" value="KEZ46333.1"/>
    <property type="molecule type" value="Genomic_DNA"/>
</dbReference>
<protein>
    <submittedName>
        <fullName evidence="1">Uncharacterized protein</fullName>
    </submittedName>
</protein>
<gene>
    <name evidence="1" type="ORF">SAPIO_CDS0636</name>
</gene>
<dbReference type="VEuPathDB" id="FungiDB:SAPIO_CDS0636"/>
<name>A0A084GG71_PSEDA</name>
<comment type="caution">
    <text evidence="1">The sequence shown here is derived from an EMBL/GenBank/DDBJ whole genome shotgun (WGS) entry which is preliminary data.</text>
</comment>
<proteinExistence type="predicted"/>
<reference evidence="1 2" key="1">
    <citation type="journal article" date="2014" name="Genome Announc.">
        <title>Draft genome sequence of the pathogenic fungus Scedosporium apiospermum.</title>
        <authorList>
            <person name="Vandeputte P."/>
            <person name="Ghamrawi S."/>
            <person name="Rechenmann M."/>
            <person name="Iltis A."/>
            <person name="Giraud S."/>
            <person name="Fleury M."/>
            <person name="Thornton C."/>
            <person name="Delhaes L."/>
            <person name="Meyer W."/>
            <person name="Papon N."/>
            <person name="Bouchara J.P."/>
        </authorList>
    </citation>
    <scope>NUCLEOTIDE SEQUENCE [LARGE SCALE GENOMIC DNA]</scope>
    <source>
        <strain evidence="1 2">IHEM 14462</strain>
    </source>
</reference>
<evidence type="ECO:0000313" key="2">
    <source>
        <dbReference type="Proteomes" id="UP000028545"/>
    </source>
</evidence>
<dbReference type="OMA" id="RNESTWR"/>
<accession>A0A084GG71</accession>
<sequence>MPSVSAETLEQLERLCKLYKIEFIDNLPHSQWPTRLQGIQSAVADLGTRKFDEYATRATEEWKLKAKAVAEHLVSEVRRQRQRNESTWRHACEPIVFARMKLEVACLEPVGLNNIFGRREDEEVRLEPAVAKILSKKFQKPDAVFGLRQTRNIENLLNDNEKPGLELHDEEALEGRQVHEILDLVTMVQPLNQRGDELLFPFLVLEAKSGSSDSDWNAIQMQTAFPIKTFLDAQNRLKVATGQQSKWESGPLVWFFANRGRDWRVSIAYIEYEQSKKRKRDGPNSIAYKVVDIWSGSIQTYDGALQLLLLVDYVFDWARDSYRPDILQELRIIASGDNDAASSVYYSDPDVASTRLVEALPGDTSIDEGEEYHRYTTLQNAFTSFDKEEGAIRHAAFVEYRYCCLFVTKDNVKTLVQSTNQQHAQKLYRGILDQMDDCNLIEMSTLSALEKQWTGTSRFVPASPPSEQTFYTVISHTTYFSGQWNQVRELYVVAISPSAWDDVVGASELQRRRKSKMRKMQPRTLGLTDHDSLVTVIENLRSGTPRSMLLDAIKRVSVKVRAGTSRISDDKPTLPAHLSQNDGIFRHMIHYVYKWFKKGNIEPQEPFMRVSKRFVQQTEVQPEVETACGESAEPTLSVSPDGYVLIRAEDYDRDRERSKSEICVYIVDGDPVMPEKQDLYKKIKRAIATANICHTTRDNGYSSLASGEGVQWNRNQDEVYPGYHAPFDFVSLLFQVDNPRRHMETRVAPGSPRWCKSPNSRLNVEKVCLPGPHRAIGVLTPLSIANLRPTAARHMFLIYKVVSDEINYWKGLAEATMAKGTFCCTVCADTISEDAGLGGLRCAACDWALRLKPEFPWVGRMLKGKAPFDGSARTGRWTGLWTGALKDYPKLDEPLTTLEQLHNQYVEFYEWYRGRGLNK</sequence>
<dbReference type="HOGENOM" id="CLU_005168_2_0_1"/>
<dbReference type="KEGG" id="sapo:SAPIO_CDS0636"/>
<organism evidence="1 2">
    <name type="scientific">Pseudallescheria apiosperma</name>
    <name type="common">Scedosporium apiospermum</name>
    <dbReference type="NCBI Taxonomy" id="563466"/>
    <lineage>
        <taxon>Eukaryota</taxon>
        <taxon>Fungi</taxon>
        <taxon>Dikarya</taxon>
        <taxon>Ascomycota</taxon>
        <taxon>Pezizomycotina</taxon>
        <taxon>Sordariomycetes</taxon>
        <taxon>Hypocreomycetidae</taxon>
        <taxon>Microascales</taxon>
        <taxon>Microascaceae</taxon>
        <taxon>Scedosporium</taxon>
    </lineage>
</organism>
<dbReference type="AlphaFoldDB" id="A0A084GG71"/>